<evidence type="ECO:0000313" key="1">
    <source>
        <dbReference type="EMBL" id="OGE57844.1"/>
    </source>
</evidence>
<evidence type="ECO:0000313" key="2">
    <source>
        <dbReference type="Proteomes" id="UP000177622"/>
    </source>
</evidence>
<accession>A0A1F5LXI0</accession>
<sequence>MPKAYFDRDPITLQEGSHVGAEIGGKMIEPDGTEFVSGEVDRVTIYTSPNSTVELKCTQDVHFSPGEQVILQQLDPVSYAAIGMESGKEVEFKE</sequence>
<dbReference type="Proteomes" id="UP000177622">
    <property type="component" value="Unassembled WGS sequence"/>
</dbReference>
<organism evidence="1 2">
    <name type="scientific">Penicillium arizonense</name>
    <dbReference type="NCBI Taxonomy" id="1835702"/>
    <lineage>
        <taxon>Eukaryota</taxon>
        <taxon>Fungi</taxon>
        <taxon>Dikarya</taxon>
        <taxon>Ascomycota</taxon>
        <taxon>Pezizomycotina</taxon>
        <taxon>Eurotiomycetes</taxon>
        <taxon>Eurotiomycetidae</taxon>
        <taxon>Eurotiales</taxon>
        <taxon>Aspergillaceae</taxon>
        <taxon>Penicillium</taxon>
    </lineage>
</organism>
<dbReference type="AlphaFoldDB" id="A0A1F5LXI0"/>
<protein>
    <submittedName>
        <fullName evidence="1">Uncharacterized protein</fullName>
    </submittedName>
</protein>
<reference evidence="1 2" key="1">
    <citation type="journal article" date="2016" name="Sci. Rep.">
        <title>Penicillium arizonense, a new, genome sequenced fungal species, reveals a high chemical diversity in secreted metabolites.</title>
        <authorList>
            <person name="Grijseels S."/>
            <person name="Nielsen J.C."/>
            <person name="Randelovic M."/>
            <person name="Nielsen J."/>
            <person name="Nielsen K.F."/>
            <person name="Workman M."/>
            <person name="Frisvad J.C."/>
        </authorList>
    </citation>
    <scope>NUCLEOTIDE SEQUENCE [LARGE SCALE GENOMIC DNA]</scope>
    <source>
        <strain evidence="1 2">CBS 141311</strain>
    </source>
</reference>
<gene>
    <name evidence="1" type="ORF">PENARI_c001G05898</name>
</gene>
<dbReference type="OrthoDB" id="4255149at2759"/>
<dbReference type="RefSeq" id="XP_022493267.1">
    <property type="nucleotide sequence ID" value="XM_022626605.1"/>
</dbReference>
<dbReference type="GeneID" id="34571339"/>
<keyword evidence="2" id="KW-1185">Reference proteome</keyword>
<name>A0A1F5LXI0_PENAI</name>
<dbReference type="EMBL" id="LXJU01000001">
    <property type="protein sequence ID" value="OGE57844.1"/>
    <property type="molecule type" value="Genomic_DNA"/>
</dbReference>
<proteinExistence type="predicted"/>
<comment type="caution">
    <text evidence="1">The sequence shown here is derived from an EMBL/GenBank/DDBJ whole genome shotgun (WGS) entry which is preliminary data.</text>
</comment>